<dbReference type="GO" id="GO:0005886">
    <property type="term" value="C:plasma membrane"/>
    <property type="evidence" value="ECO:0007669"/>
    <property type="project" value="UniProtKB-SubCell"/>
</dbReference>
<dbReference type="OrthoDB" id="7051771at2"/>
<dbReference type="Gene3D" id="1.20.1640.10">
    <property type="entry name" value="Multidrug efflux transporter AcrB transmembrane domain"/>
    <property type="match status" value="2"/>
</dbReference>
<feature type="transmembrane region" description="Helical" evidence="7">
    <location>
        <begin position="678"/>
        <end position="701"/>
    </location>
</feature>
<dbReference type="SUPFAM" id="SSF82866">
    <property type="entry name" value="Multidrug efflux transporter AcrB transmembrane domain"/>
    <property type="match status" value="2"/>
</dbReference>
<evidence type="ECO:0000313" key="10">
    <source>
        <dbReference type="Proteomes" id="UP000438448"/>
    </source>
</evidence>
<dbReference type="InterPro" id="IPR000731">
    <property type="entry name" value="SSD"/>
</dbReference>
<feature type="transmembrane region" description="Helical" evidence="7">
    <location>
        <begin position="309"/>
        <end position="333"/>
    </location>
</feature>
<dbReference type="PROSITE" id="PS50156">
    <property type="entry name" value="SSD"/>
    <property type="match status" value="1"/>
</dbReference>
<feature type="transmembrane region" description="Helical" evidence="7">
    <location>
        <begin position="230"/>
        <end position="252"/>
    </location>
</feature>
<keyword evidence="10" id="KW-1185">Reference proteome</keyword>
<keyword evidence="5 7" id="KW-1133">Transmembrane helix</keyword>
<dbReference type="Pfam" id="PF03176">
    <property type="entry name" value="MMPL"/>
    <property type="match status" value="2"/>
</dbReference>
<sequence>MLTRIAQFSTRYPRAVLLTALALAVFCGLFGASAAAHLEAGGFTSDDAESSRVAQLLAQDFNGAQPNFVLLVDSDQGVDTPAARTAGTQIVHTLQARDDVVGVRSYWTDSGPIGSALRATDGHKALVLAYIKGGDDRAQKTAGTIAAQFTDMPPGITVRAGGETAAYHDVNEQITKDLTVAEGVAVPLTAIVLTLVFGSVIAAALPLAVGLFAIAAALAILRGFTLFTDVSIYALNMTTALGLALAIDYSLFIVSRFREELRGGRNHHDAAVRAMQTAGRTVLFSALTVALAMAVLSVFNLYFLKSFAYAGVAVVIAAAAASIVLLPAALVLLGDRVNALDARAGIRRLLRRPAPVPVAPERSRWYRTVDWVMRHAIPVALVIIAVLLALGSPFLGVKFGYPDDRVLPTGSDSRTVGNALRGDFPSVNAGNGTTIVLQHYSGNAGSYATALSKVDGVSAVLSDAGVYIAGGRMASAPPGMANATGQYLTVASRIDPYSAAGQQQLRDLRAVSAPAPALFGGMAEIDADGLHSLGARLPLAIALIALSTFVVLFLFTGSLVIPLKAVLINTLSLTAMFGMMVWIFQDGHLSNLLGFTTTGYLVPTMPLLMFCLAFGMSMDYEVFLLSRIREAWLASDRTAADNTRSVALGVAHTGRIVTAAALLMAIVLGAMVSAKVSFIQMFGLGLTLTVLADATLIRGLLVPALMRLLGTANWWAPAPLRRLHERFGFHEESDAPAPEPELAGHR</sequence>
<dbReference type="AlphaFoldDB" id="A0A7K0CWP2"/>
<dbReference type="RefSeq" id="WP_153407957.1">
    <property type="nucleotide sequence ID" value="NZ_WEGK01000002.1"/>
</dbReference>
<evidence type="ECO:0000256" key="2">
    <source>
        <dbReference type="ARBA" id="ARBA00010157"/>
    </source>
</evidence>
<feature type="transmembrane region" description="Helical" evidence="7">
    <location>
        <begin position="282"/>
        <end position="303"/>
    </location>
</feature>
<evidence type="ECO:0000256" key="3">
    <source>
        <dbReference type="ARBA" id="ARBA00022475"/>
    </source>
</evidence>
<name>A0A7K0CWP2_9NOCA</name>
<dbReference type="PANTHER" id="PTHR33406:SF11">
    <property type="entry name" value="MEMBRANE PROTEIN SCO6666-RELATED"/>
    <property type="match status" value="1"/>
</dbReference>
<comment type="caution">
    <text evidence="9">The sequence shown here is derived from an EMBL/GenBank/DDBJ whole genome shotgun (WGS) entry which is preliminary data.</text>
</comment>
<evidence type="ECO:0000256" key="1">
    <source>
        <dbReference type="ARBA" id="ARBA00004651"/>
    </source>
</evidence>
<feature type="transmembrane region" description="Helical" evidence="7">
    <location>
        <begin position="605"/>
        <end position="625"/>
    </location>
</feature>
<evidence type="ECO:0000256" key="5">
    <source>
        <dbReference type="ARBA" id="ARBA00022989"/>
    </source>
</evidence>
<evidence type="ECO:0000256" key="4">
    <source>
        <dbReference type="ARBA" id="ARBA00022692"/>
    </source>
</evidence>
<dbReference type="PANTHER" id="PTHR33406">
    <property type="entry name" value="MEMBRANE PROTEIN MJ1562-RELATED"/>
    <property type="match status" value="1"/>
</dbReference>
<feature type="transmembrane region" description="Helical" evidence="7">
    <location>
        <begin position="539"/>
        <end position="561"/>
    </location>
</feature>
<feature type="transmembrane region" description="Helical" evidence="7">
    <location>
        <begin position="372"/>
        <end position="395"/>
    </location>
</feature>
<dbReference type="InterPro" id="IPR050545">
    <property type="entry name" value="Mycobact_MmpL"/>
</dbReference>
<feature type="domain" description="SSD" evidence="8">
    <location>
        <begin position="211"/>
        <end position="332"/>
    </location>
</feature>
<evidence type="ECO:0000256" key="7">
    <source>
        <dbReference type="SAM" id="Phobius"/>
    </source>
</evidence>
<feature type="transmembrane region" description="Helical" evidence="7">
    <location>
        <begin position="646"/>
        <end position="672"/>
    </location>
</feature>
<dbReference type="Proteomes" id="UP000438448">
    <property type="component" value="Unassembled WGS sequence"/>
</dbReference>
<feature type="transmembrane region" description="Helical" evidence="7">
    <location>
        <begin position="204"/>
        <end position="224"/>
    </location>
</feature>
<feature type="transmembrane region" description="Helical" evidence="7">
    <location>
        <begin position="566"/>
        <end position="585"/>
    </location>
</feature>
<proteinExistence type="inferred from homology"/>
<evidence type="ECO:0000313" key="9">
    <source>
        <dbReference type="EMBL" id="MQY17848.1"/>
    </source>
</evidence>
<comment type="subcellular location">
    <subcellularLocation>
        <location evidence="1">Cell membrane</location>
        <topology evidence="1">Multi-pass membrane protein</topology>
    </subcellularLocation>
</comment>
<accession>A0A7K0CWP2</accession>
<evidence type="ECO:0000259" key="8">
    <source>
        <dbReference type="PROSITE" id="PS50156"/>
    </source>
</evidence>
<dbReference type="EMBL" id="WEGK01000002">
    <property type="protein sequence ID" value="MQY17848.1"/>
    <property type="molecule type" value="Genomic_DNA"/>
</dbReference>
<dbReference type="InterPro" id="IPR004869">
    <property type="entry name" value="MMPL_dom"/>
</dbReference>
<reference evidence="9 10" key="1">
    <citation type="submission" date="2019-10" db="EMBL/GenBank/DDBJ databases">
        <title>Nocardia macrotermitis sp. nov. and Nocardia aurantia sp. nov., isolated from the gut of fungus growing-termite Macrotermes natalensis.</title>
        <authorList>
            <person name="Benndorf R."/>
            <person name="Schwitalla J."/>
            <person name="Martin K."/>
            <person name="De Beer W."/>
            <person name="Kaster A.-K."/>
            <person name="Vollmers J."/>
            <person name="Poulsen M."/>
            <person name="Beemelmanns C."/>
        </authorList>
    </citation>
    <scope>NUCLEOTIDE SEQUENCE [LARGE SCALE GENOMIC DNA]</scope>
    <source>
        <strain evidence="9 10">RB20</strain>
    </source>
</reference>
<protein>
    <submittedName>
        <fullName evidence="9">Trehalose monomycolate exporter MmpL3</fullName>
    </submittedName>
</protein>
<keyword evidence="3" id="KW-1003">Cell membrane</keyword>
<gene>
    <name evidence="9" type="primary">mmpL3_2</name>
    <name evidence="9" type="ORF">NRB20_09150</name>
</gene>
<keyword evidence="6 7" id="KW-0472">Membrane</keyword>
<comment type="similarity">
    <text evidence="2">Belongs to the resistance-nodulation-cell division (RND) (TC 2.A.6) family. MmpL subfamily.</text>
</comment>
<organism evidence="9 10">
    <name type="scientific">Nocardia macrotermitis</name>
    <dbReference type="NCBI Taxonomy" id="2585198"/>
    <lineage>
        <taxon>Bacteria</taxon>
        <taxon>Bacillati</taxon>
        <taxon>Actinomycetota</taxon>
        <taxon>Actinomycetes</taxon>
        <taxon>Mycobacteriales</taxon>
        <taxon>Nocardiaceae</taxon>
        <taxon>Nocardia</taxon>
    </lineage>
</organism>
<keyword evidence="4 7" id="KW-0812">Transmembrane</keyword>
<evidence type="ECO:0000256" key="6">
    <source>
        <dbReference type="ARBA" id="ARBA00023136"/>
    </source>
</evidence>